<gene>
    <name evidence="2" type="ORF">HMPREF9386_0080</name>
</gene>
<reference evidence="2 3" key="1">
    <citation type="submission" date="2011-02" db="EMBL/GenBank/DDBJ databases">
        <authorList>
            <person name="Muzny D."/>
            <person name="Qin X."/>
            <person name="Deng J."/>
            <person name="Jiang H."/>
            <person name="Liu Y."/>
            <person name="Qu J."/>
            <person name="Song X.-Z."/>
            <person name="Zhang L."/>
            <person name="Thornton R."/>
            <person name="Coyle M."/>
            <person name="Francisco L."/>
            <person name="Jackson L."/>
            <person name="Javaid M."/>
            <person name="Korchina V."/>
            <person name="Kovar C."/>
            <person name="Mata R."/>
            <person name="Mathew T."/>
            <person name="Ngo R."/>
            <person name="Nguyen L."/>
            <person name="Nguyen N."/>
            <person name="Okwuonu G."/>
            <person name="Ongeri F."/>
            <person name="Pham C."/>
            <person name="Simmons D."/>
            <person name="Wilczek-Boney K."/>
            <person name="Hale W."/>
            <person name="Jakkamsetti A."/>
            <person name="Pham P."/>
            <person name="Ruth R."/>
            <person name="San Lucas F."/>
            <person name="Warren J."/>
            <person name="Zhang J."/>
            <person name="Zhao Z."/>
            <person name="Zhou C."/>
            <person name="Zhu D."/>
            <person name="Lee S."/>
            <person name="Bess C."/>
            <person name="Blankenburg K."/>
            <person name="Forbes L."/>
            <person name="Fu Q."/>
            <person name="Gubbala S."/>
            <person name="Hirani K."/>
            <person name="Jayaseelan J.C."/>
            <person name="Lara F."/>
            <person name="Munidasa M."/>
            <person name="Palculict T."/>
            <person name="Patil S."/>
            <person name="Pu L.-L."/>
            <person name="Saada N."/>
            <person name="Tang L."/>
            <person name="Weissenberger G."/>
            <person name="Zhu Y."/>
            <person name="Hemphill L."/>
            <person name="Shang Y."/>
            <person name="Youmans B."/>
            <person name="Ayvaz T."/>
            <person name="Ross M."/>
            <person name="Santibanez J."/>
            <person name="Aqrawi P."/>
            <person name="Gross S."/>
            <person name="Joshi V."/>
            <person name="Fowler G."/>
            <person name="Nazareth L."/>
            <person name="Reid J."/>
            <person name="Worley K."/>
            <person name="Petrosino J."/>
            <person name="Highlander S."/>
            <person name="Gibbs R."/>
        </authorList>
    </citation>
    <scope>NUCLEOTIDE SEQUENCE [LARGE SCALE GENOMIC DNA]</scope>
    <source>
        <strain evidence="2 3">SK330</strain>
    </source>
</reference>
<dbReference type="PATRIC" id="fig|888813.3.peg.81"/>
<accession>F2C4S7</accession>
<sequence length="214" mass="24974">MVKLIYKEKEVCMSKRTKSILLSLLCFFVLVIGGKFYMDRMKVDNLYRHGFQLYEEQIATYLKEHYSGISKIEFSPIFITGGKGESFLQGRVVPVVYDSYGNKVYLRNDGFVEKVLVDYKMVFGTDLAFNVNDGSEIINLRDDKRRHNSVIWGQPLPENLKWVDHETTDESMEAFSHEGYLKGVEKNDQGSPKVEISYNLEIQRIDERDLDKWK</sequence>
<dbReference type="AlphaFoldDB" id="F2C4S7"/>
<dbReference type="EMBL" id="AFBD01000001">
    <property type="protein sequence ID" value="EGF15910.1"/>
    <property type="molecule type" value="Genomic_DNA"/>
</dbReference>
<evidence type="ECO:0000256" key="1">
    <source>
        <dbReference type="SAM" id="Phobius"/>
    </source>
</evidence>
<keyword evidence="1" id="KW-0472">Membrane</keyword>
<dbReference type="Proteomes" id="UP000005955">
    <property type="component" value="Unassembled WGS sequence"/>
</dbReference>
<organism evidence="2 3">
    <name type="scientific">Streptococcus sanguinis SK330</name>
    <dbReference type="NCBI Taxonomy" id="888813"/>
    <lineage>
        <taxon>Bacteria</taxon>
        <taxon>Bacillati</taxon>
        <taxon>Bacillota</taxon>
        <taxon>Bacilli</taxon>
        <taxon>Lactobacillales</taxon>
        <taxon>Streptococcaceae</taxon>
        <taxon>Streptococcus</taxon>
    </lineage>
</organism>
<evidence type="ECO:0000313" key="2">
    <source>
        <dbReference type="EMBL" id="EGF15910.1"/>
    </source>
</evidence>
<evidence type="ECO:0000313" key="3">
    <source>
        <dbReference type="Proteomes" id="UP000005955"/>
    </source>
</evidence>
<protein>
    <submittedName>
        <fullName evidence="2">Uncharacterized protein</fullName>
    </submittedName>
</protein>
<keyword evidence="1" id="KW-1133">Transmembrane helix</keyword>
<proteinExistence type="predicted"/>
<feature type="transmembrane region" description="Helical" evidence="1">
    <location>
        <begin position="20"/>
        <end position="38"/>
    </location>
</feature>
<keyword evidence="1" id="KW-0812">Transmembrane</keyword>
<dbReference type="HOGENOM" id="CLU_113329_0_0_9"/>
<comment type="caution">
    <text evidence="2">The sequence shown here is derived from an EMBL/GenBank/DDBJ whole genome shotgun (WGS) entry which is preliminary data.</text>
</comment>
<name>F2C4S7_STRSA</name>